<gene>
    <name evidence="1" type="ORF">H480_24612</name>
</gene>
<comment type="caution">
    <text evidence="1">The sequence shown here is derived from an EMBL/GenBank/DDBJ whole genome shotgun (WGS) entry which is preliminary data.</text>
</comment>
<evidence type="ECO:0000313" key="1">
    <source>
        <dbReference type="EMBL" id="EOD65855.1"/>
    </source>
</evidence>
<dbReference type="Proteomes" id="UP000014139">
    <property type="component" value="Unassembled WGS sequence"/>
</dbReference>
<evidence type="ECO:0000313" key="2">
    <source>
        <dbReference type="Proteomes" id="UP000014139"/>
    </source>
</evidence>
<keyword evidence="2" id="KW-1185">Reference proteome</keyword>
<protein>
    <submittedName>
        <fullName evidence="1">Putative thioesterase</fullName>
    </submittedName>
</protein>
<accession>R1HQL9</accession>
<reference evidence="1 2" key="1">
    <citation type="submission" date="2013-02" db="EMBL/GenBank/DDBJ databases">
        <title>Draft genome sequence of Amycolatopsis vancoresmycina strain DSM 44592T.</title>
        <authorList>
            <person name="Kumar S."/>
            <person name="Kaur N."/>
            <person name="Kaur C."/>
            <person name="Raghava G.P.S."/>
            <person name="Mayilraj S."/>
        </authorList>
    </citation>
    <scope>NUCLEOTIDE SEQUENCE [LARGE SCALE GENOMIC DNA]</scope>
    <source>
        <strain evidence="1 2">DSM 44592</strain>
    </source>
</reference>
<dbReference type="EMBL" id="AOUO01000366">
    <property type="protein sequence ID" value="EOD65855.1"/>
    <property type="molecule type" value="Genomic_DNA"/>
</dbReference>
<dbReference type="AlphaFoldDB" id="R1HQL9"/>
<name>R1HQL9_9PSEU</name>
<sequence length="370" mass="40543">MRAGRGFGVVLDRERRDVQRPHALHRVVVGAVVADLRRPERGLETLPGLAFQREPVVLGRDRHRLRRHVDHRDVDAAVAVAHLVRPQAERAAEDLVAEADAEQRDLAAQHLLGQLGRVRRGGRVARAVRQEHAVRLKSQQVVQGGRRGQHVHLDAALDHLARGVGLDAQVQRGHAETRRAGRRDHVRLGRRHLAGQVRALHLRAVQHRSDHVVDRAQRVAGEHPGPHRAALAQVARQRAGVDLGDADDPLAHQLLVQRALGTPVGRRPRGVAHHVTVDPDLRGLVVLVVPAGVADLRRRLHHDLPVVGRVGQRLLVAGHAGAEHRFAEGSPLRAVGSAAEHPAIFEYQCGLSARVHWAPPLILSCSIHCG</sequence>
<organism evidence="1 2">
    <name type="scientific">Amycolatopsis vancoresmycina DSM 44592</name>
    <dbReference type="NCBI Taxonomy" id="1292037"/>
    <lineage>
        <taxon>Bacteria</taxon>
        <taxon>Bacillati</taxon>
        <taxon>Actinomycetota</taxon>
        <taxon>Actinomycetes</taxon>
        <taxon>Pseudonocardiales</taxon>
        <taxon>Pseudonocardiaceae</taxon>
        <taxon>Amycolatopsis</taxon>
    </lineage>
</organism>
<proteinExistence type="predicted"/>